<evidence type="ECO:0000313" key="4">
    <source>
        <dbReference type="Proteomes" id="UP000231162"/>
    </source>
</evidence>
<protein>
    <recommendedName>
        <fullName evidence="2">Metallo-beta-lactamase domain-containing protein</fullName>
    </recommendedName>
</protein>
<comment type="caution">
    <text evidence="3">The sequence shown here is derived from an EMBL/GenBank/DDBJ whole genome shotgun (WGS) entry which is preliminary data.</text>
</comment>
<dbReference type="AlphaFoldDB" id="A0A2M6R8D8"/>
<evidence type="ECO:0000313" key="3">
    <source>
        <dbReference type="EMBL" id="PIS06809.1"/>
    </source>
</evidence>
<dbReference type="SUPFAM" id="SSF56281">
    <property type="entry name" value="Metallo-hydrolase/oxidoreductase"/>
    <property type="match status" value="1"/>
</dbReference>
<organism evidence="3 4">
    <name type="scientific">Candidatus Berkelbacteria bacterium CG10_big_fil_rev_8_21_14_0_10_43_14</name>
    <dbReference type="NCBI Taxonomy" id="1974515"/>
    <lineage>
        <taxon>Bacteria</taxon>
        <taxon>Candidatus Berkelbacteria</taxon>
    </lineage>
</organism>
<reference evidence="4" key="1">
    <citation type="submission" date="2017-09" db="EMBL/GenBank/DDBJ databases">
        <title>Depth-based differentiation of microbial function through sediment-hosted aquifers and enrichment of novel symbionts in the deep terrestrial subsurface.</title>
        <authorList>
            <person name="Probst A.J."/>
            <person name="Ladd B."/>
            <person name="Jarett J.K."/>
            <person name="Geller-Mcgrath D.E."/>
            <person name="Sieber C.M.K."/>
            <person name="Emerson J.B."/>
            <person name="Anantharaman K."/>
            <person name="Thomas B.C."/>
            <person name="Malmstrom R."/>
            <person name="Stieglmeier M."/>
            <person name="Klingl A."/>
            <person name="Woyke T."/>
            <person name="Ryan C.M."/>
            <person name="Banfield J.F."/>
        </authorList>
    </citation>
    <scope>NUCLEOTIDE SEQUENCE [LARGE SCALE GENOMIC DNA]</scope>
</reference>
<dbReference type="InterPro" id="IPR035681">
    <property type="entry name" value="ComA-like_MBL"/>
</dbReference>
<dbReference type="CDD" id="cd07731">
    <property type="entry name" value="ComA-like_MBL-fold"/>
    <property type="match status" value="1"/>
</dbReference>
<dbReference type="InterPro" id="IPR036866">
    <property type="entry name" value="RibonucZ/Hydroxyglut_hydro"/>
</dbReference>
<evidence type="ECO:0000259" key="2">
    <source>
        <dbReference type="Pfam" id="PF00753"/>
    </source>
</evidence>
<feature type="transmembrane region" description="Helical" evidence="1">
    <location>
        <begin position="6"/>
        <end position="24"/>
    </location>
</feature>
<gene>
    <name evidence="3" type="ORF">COT79_02675</name>
</gene>
<dbReference type="EMBL" id="PEZX01000034">
    <property type="protein sequence ID" value="PIS06809.1"/>
    <property type="molecule type" value="Genomic_DNA"/>
</dbReference>
<dbReference type="PANTHER" id="PTHR30619:SF1">
    <property type="entry name" value="RECOMBINATION PROTEIN 2"/>
    <property type="match status" value="1"/>
</dbReference>
<dbReference type="Gene3D" id="3.60.15.10">
    <property type="entry name" value="Ribonuclease Z/Hydroxyacylglutathione hydrolase-like"/>
    <property type="match status" value="1"/>
</dbReference>
<feature type="domain" description="Metallo-beta-lactamase" evidence="2">
    <location>
        <begin position="38"/>
        <end position="111"/>
    </location>
</feature>
<keyword evidence="1" id="KW-0812">Transmembrane</keyword>
<name>A0A2M6R8D8_9BACT</name>
<sequence length="168" mass="18332">MKNSTLFQLGICALAVYIIWFYALSKPDGKLHVALLDIGQGDSIYIKTPHGEDALIDGGPNDAVIRELGHVMAPGDREISLLVATHPDADHIGGLISVLERYSVHEIWINGAIHTSDTYLRLLKAIDDEKKSGATVKVVTRGDRTSWGAVTLLVLTPFESFEGKKPNE</sequence>
<dbReference type="PANTHER" id="PTHR30619">
    <property type="entry name" value="DNA INTERNALIZATION/COMPETENCE PROTEIN COMEC/REC2"/>
    <property type="match status" value="1"/>
</dbReference>
<dbReference type="Proteomes" id="UP000231162">
    <property type="component" value="Unassembled WGS sequence"/>
</dbReference>
<keyword evidence="1" id="KW-1133">Transmembrane helix</keyword>
<dbReference type="InterPro" id="IPR052159">
    <property type="entry name" value="Competence_DNA_uptake"/>
</dbReference>
<dbReference type="InterPro" id="IPR001279">
    <property type="entry name" value="Metallo-B-lactamas"/>
</dbReference>
<evidence type="ECO:0000256" key="1">
    <source>
        <dbReference type="SAM" id="Phobius"/>
    </source>
</evidence>
<proteinExistence type="predicted"/>
<feature type="non-terminal residue" evidence="3">
    <location>
        <position position="168"/>
    </location>
</feature>
<dbReference type="Pfam" id="PF00753">
    <property type="entry name" value="Lactamase_B"/>
    <property type="match status" value="1"/>
</dbReference>
<accession>A0A2M6R8D8</accession>
<keyword evidence="1" id="KW-0472">Membrane</keyword>